<feature type="compositionally biased region" description="Polar residues" evidence="6">
    <location>
        <begin position="1"/>
        <end position="13"/>
    </location>
</feature>
<reference evidence="7" key="2">
    <citation type="submission" date="2025-08" db="UniProtKB">
        <authorList>
            <consortium name="Ensembl"/>
        </authorList>
    </citation>
    <scope>IDENTIFICATION</scope>
</reference>
<feature type="compositionally biased region" description="Polar residues" evidence="6">
    <location>
        <begin position="105"/>
        <end position="121"/>
    </location>
</feature>
<comment type="subunit">
    <text evidence="5">Binds PPP1CA and actin.</text>
</comment>
<dbReference type="GO" id="GO:0003779">
    <property type="term" value="F:actin binding"/>
    <property type="evidence" value="ECO:0007669"/>
    <property type="project" value="UniProtKB-KW"/>
</dbReference>
<feature type="compositionally biased region" description="Low complexity" evidence="6">
    <location>
        <begin position="241"/>
        <end position="256"/>
    </location>
</feature>
<comment type="similarity">
    <text evidence="1 5">Belongs to the phosphatase and actin regulator family.</text>
</comment>
<evidence type="ECO:0000256" key="5">
    <source>
        <dbReference type="RuleBase" id="RU301113"/>
    </source>
</evidence>
<evidence type="ECO:0000256" key="1">
    <source>
        <dbReference type="ARBA" id="ARBA00009795"/>
    </source>
</evidence>
<evidence type="ECO:0000313" key="7">
    <source>
        <dbReference type="Ensembl" id="ENSCSEP00000004984.1"/>
    </source>
</evidence>
<feature type="compositionally biased region" description="Polar residues" evidence="6">
    <location>
        <begin position="172"/>
        <end position="184"/>
    </location>
</feature>
<reference evidence="7" key="3">
    <citation type="submission" date="2025-09" db="UniProtKB">
        <authorList>
            <consortium name="Ensembl"/>
        </authorList>
    </citation>
    <scope>IDENTIFICATION</scope>
</reference>
<name>A0A3P8UT25_CYNSE</name>
<evidence type="ECO:0000256" key="3">
    <source>
        <dbReference type="ARBA" id="ARBA00023203"/>
    </source>
</evidence>
<sequence>MGQTAVSAVSHTASVDGLEKSSSLASCDVVVDSATNTQNASAPRQQQKGKLSSLGKLFKPWKWRKKKTSDKFQDLSKVLERKISTRQTREELIKKGVLIADQDEPISNQNLNGHATPSVTTEEVKVDIESPEVQLQNQASGPVISEEKPDKSDTKSPARTNQVRPPEAQAKKAQSATVPASSKPSGGAGATNRHRDGASGTKKTTKSTCKTGSASTQPKANPRGANNTSRVTAKSSHPKKTGGTSKTSSSSSNPRSRPSKDAAATAQTDRTEAKTNRKASSNSSMFHKSTAQTSGRSAGSKPSHPSTDAKAASSKTPA</sequence>
<dbReference type="SMART" id="SM00707">
    <property type="entry name" value="RPEL"/>
    <property type="match status" value="1"/>
</dbReference>
<keyword evidence="3 5" id="KW-0009">Actin-binding</keyword>
<keyword evidence="8" id="KW-1185">Reference proteome</keyword>
<protein>
    <recommendedName>
        <fullName evidence="5">Phosphatase and actin regulator</fullName>
    </recommendedName>
</protein>
<dbReference type="AlphaFoldDB" id="A0A3P8UT25"/>
<feature type="compositionally biased region" description="Basic and acidic residues" evidence="6">
    <location>
        <begin position="145"/>
        <end position="156"/>
    </location>
</feature>
<accession>A0A3P8UT25</accession>
<dbReference type="PROSITE" id="PS51073">
    <property type="entry name" value="RPEL"/>
    <property type="match status" value="1"/>
</dbReference>
<dbReference type="Ensembl" id="ENSCSET00000005040.1">
    <property type="protein sequence ID" value="ENSCSEP00000004984.1"/>
    <property type="gene ID" value="ENSCSEG00000003229.1"/>
</dbReference>
<feature type="region of interest" description="Disordered" evidence="6">
    <location>
        <begin position="102"/>
        <end position="318"/>
    </location>
</feature>
<proteinExistence type="inferred from homology"/>
<feature type="repeat" description="RPEL" evidence="4">
    <location>
        <begin position="77"/>
        <end position="102"/>
    </location>
</feature>
<dbReference type="Pfam" id="PF02755">
    <property type="entry name" value="RPEL"/>
    <property type="match status" value="1"/>
</dbReference>
<evidence type="ECO:0000256" key="2">
    <source>
        <dbReference type="ARBA" id="ARBA00022737"/>
    </source>
</evidence>
<dbReference type="InterPro" id="IPR004018">
    <property type="entry name" value="RPEL_repeat"/>
</dbReference>
<organism evidence="7 8">
    <name type="scientific">Cynoglossus semilaevis</name>
    <name type="common">Tongue sole</name>
    <dbReference type="NCBI Taxonomy" id="244447"/>
    <lineage>
        <taxon>Eukaryota</taxon>
        <taxon>Metazoa</taxon>
        <taxon>Chordata</taxon>
        <taxon>Craniata</taxon>
        <taxon>Vertebrata</taxon>
        <taxon>Euteleostomi</taxon>
        <taxon>Actinopterygii</taxon>
        <taxon>Neopterygii</taxon>
        <taxon>Teleostei</taxon>
        <taxon>Neoteleostei</taxon>
        <taxon>Acanthomorphata</taxon>
        <taxon>Carangaria</taxon>
        <taxon>Pleuronectiformes</taxon>
        <taxon>Pleuronectoidei</taxon>
        <taxon>Cynoglossidae</taxon>
        <taxon>Cynoglossinae</taxon>
        <taxon>Cynoglossus</taxon>
    </lineage>
</organism>
<feature type="region of interest" description="Disordered" evidence="6">
    <location>
        <begin position="1"/>
        <end position="23"/>
    </location>
</feature>
<evidence type="ECO:0000256" key="6">
    <source>
        <dbReference type="SAM" id="MobiDB-lite"/>
    </source>
</evidence>
<evidence type="ECO:0000313" key="8">
    <source>
        <dbReference type="Proteomes" id="UP000265120"/>
    </source>
</evidence>
<dbReference type="PANTHER" id="PTHR12751">
    <property type="entry name" value="PHOSPHATASE AND ACTIN REGULATOR PHACTR"/>
    <property type="match status" value="1"/>
</dbReference>
<dbReference type="GeneTree" id="ENSGT00940000157628"/>
<dbReference type="GO" id="GO:0004864">
    <property type="term" value="F:protein phosphatase inhibitor activity"/>
    <property type="evidence" value="ECO:0007669"/>
    <property type="project" value="UniProtKB-UniRule"/>
</dbReference>
<dbReference type="Proteomes" id="UP000265120">
    <property type="component" value="Chromosome 12"/>
</dbReference>
<feature type="compositionally biased region" description="Low complexity" evidence="6">
    <location>
        <begin position="198"/>
        <end position="216"/>
    </location>
</feature>
<reference evidence="7 8" key="1">
    <citation type="journal article" date="2014" name="Nat. Genet.">
        <title>Whole-genome sequence of a flatfish provides insights into ZW sex chromosome evolution and adaptation to a benthic lifestyle.</title>
        <authorList>
            <person name="Chen S."/>
            <person name="Zhang G."/>
            <person name="Shao C."/>
            <person name="Huang Q."/>
            <person name="Liu G."/>
            <person name="Zhang P."/>
            <person name="Song W."/>
            <person name="An N."/>
            <person name="Chalopin D."/>
            <person name="Volff J.N."/>
            <person name="Hong Y."/>
            <person name="Li Q."/>
            <person name="Sha Z."/>
            <person name="Zhou H."/>
            <person name="Xie M."/>
            <person name="Yu Q."/>
            <person name="Liu Y."/>
            <person name="Xiang H."/>
            <person name="Wang N."/>
            <person name="Wu K."/>
            <person name="Yang C."/>
            <person name="Zhou Q."/>
            <person name="Liao X."/>
            <person name="Yang L."/>
            <person name="Hu Q."/>
            <person name="Zhang J."/>
            <person name="Meng L."/>
            <person name="Jin L."/>
            <person name="Tian Y."/>
            <person name="Lian J."/>
            <person name="Yang J."/>
            <person name="Miao G."/>
            <person name="Liu S."/>
            <person name="Liang Z."/>
            <person name="Yan F."/>
            <person name="Li Y."/>
            <person name="Sun B."/>
            <person name="Zhang H."/>
            <person name="Zhang J."/>
            <person name="Zhu Y."/>
            <person name="Du M."/>
            <person name="Zhao Y."/>
            <person name="Schartl M."/>
            <person name="Tang Q."/>
            <person name="Wang J."/>
        </authorList>
    </citation>
    <scope>NUCLEOTIDE SEQUENCE</scope>
</reference>
<evidence type="ECO:0000256" key="4">
    <source>
        <dbReference type="PROSITE-ProRule" id="PRU00401"/>
    </source>
</evidence>
<feature type="compositionally biased region" description="Polar residues" evidence="6">
    <location>
        <begin position="278"/>
        <end position="297"/>
    </location>
</feature>
<feature type="compositionally biased region" description="Polar residues" evidence="6">
    <location>
        <begin position="224"/>
        <end position="233"/>
    </location>
</feature>
<dbReference type="GO" id="GO:0030036">
    <property type="term" value="P:actin cytoskeleton organization"/>
    <property type="evidence" value="ECO:0007669"/>
    <property type="project" value="TreeGrafter"/>
</dbReference>
<dbReference type="PANTHER" id="PTHR12751:SF5">
    <property type="entry name" value="PHOSPHATASE AND ACTIN REGULATOR 2"/>
    <property type="match status" value="1"/>
</dbReference>
<keyword evidence="2 5" id="KW-0677">Repeat</keyword>